<organism evidence="2 3">
    <name type="scientific">Dibothriocephalus latus</name>
    <name type="common">Fish tapeworm</name>
    <name type="synonym">Diphyllobothrium latum</name>
    <dbReference type="NCBI Taxonomy" id="60516"/>
    <lineage>
        <taxon>Eukaryota</taxon>
        <taxon>Metazoa</taxon>
        <taxon>Spiralia</taxon>
        <taxon>Lophotrochozoa</taxon>
        <taxon>Platyhelminthes</taxon>
        <taxon>Cestoda</taxon>
        <taxon>Eucestoda</taxon>
        <taxon>Diphyllobothriidea</taxon>
        <taxon>Diphyllobothriidae</taxon>
        <taxon>Dibothriocephalus</taxon>
    </lineage>
</organism>
<protein>
    <submittedName>
        <fullName evidence="2">Uncharacterized protein</fullName>
    </submittedName>
</protein>
<dbReference type="OrthoDB" id="5062115at2759"/>
<keyword evidence="1" id="KW-0812">Transmembrane</keyword>
<evidence type="ECO:0000313" key="3">
    <source>
        <dbReference type="Proteomes" id="UP000281553"/>
    </source>
</evidence>
<evidence type="ECO:0000313" key="2">
    <source>
        <dbReference type="EMBL" id="VDK31593.1"/>
    </source>
</evidence>
<proteinExistence type="predicted"/>
<sequence>MLLDNVCQVRATPRDSNICQSSLTKNLKLPSLVAIKGACLEYNVHTLPYAWCGGVVFFKLISIISVYCTWRVSK</sequence>
<keyword evidence="1" id="KW-0472">Membrane</keyword>
<dbReference type="AlphaFoldDB" id="A0A3P6PPN0"/>
<dbReference type="Proteomes" id="UP000281553">
    <property type="component" value="Unassembled WGS sequence"/>
</dbReference>
<gene>
    <name evidence="2" type="ORF">DILT_LOCUS350</name>
</gene>
<accession>A0A3P6PPN0</accession>
<keyword evidence="3" id="KW-1185">Reference proteome</keyword>
<feature type="transmembrane region" description="Helical" evidence="1">
    <location>
        <begin position="48"/>
        <end position="70"/>
    </location>
</feature>
<reference evidence="2 3" key="1">
    <citation type="submission" date="2018-11" db="EMBL/GenBank/DDBJ databases">
        <authorList>
            <consortium name="Pathogen Informatics"/>
        </authorList>
    </citation>
    <scope>NUCLEOTIDE SEQUENCE [LARGE SCALE GENOMIC DNA]</scope>
</reference>
<dbReference type="EMBL" id="UYRU01001387">
    <property type="protein sequence ID" value="VDK31593.1"/>
    <property type="molecule type" value="Genomic_DNA"/>
</dbReference>
<keyword evidence="1" id="KW-1133">Transmembrane helix</keyword>
<name>A0A3P6PPN0_DIBLA</name>
<evidence type="ECO:0000256" key="1">
    <source>
        <dbReference type="SAM" id="Phobius"/>
    </source>
</evidence>